<dbReference type="InterPro" id="IPR036318">
    <property type="entry name" value="FAD-bd_PCMH-like_sf"/>
</dbReference>
<comment type="caution">
    <text evidence="2">The sequence shown here is derived from an EMBL/GenBank/DDBJ whole genome shotgun (WGS) entry which is preliminary data.</text>
</comment>
<keyword evidence="3" id="KW-1185">Reference proteome</keyword>
<dbReference type="InterPro" id="IPR016169">
    <property type="entry name" value="FAD-bd_PCMH_sub2"/>
</dbReference>
<dbReference type="EMBL" id="BAABDK010000010">
    <property type="protein sequence ID" value="GAA4029963.1"/>
    <property type="molecule type" value="Genomic_DNA"/>
</dbReference>
<dbReference type="InterPro" id="IPR005170">
    <property type="entry name" value="Transptr-assoc_dom"/>
</dbReference>
<evidence type="ECO:0000313" key="3">
    <source>
        <dbReference type="Proteomes" id="UP001501469"/>
    </source>
</evidence>
<protein>
    <recommendedName>
        <fullName evidence="1">Transporter-associated domain-containing protein</fullName>
    </recommendedName>
</protein>
<dbReference type="SUPFAM" id="SSF56176">
    <property type="entry name" value="FAD-binding/transporter-associated domain-like"/>
    <property type="match status" value="1"/>
</dbReference>
<proteinExistence type="predicted"/>
<dbReference type="Gene3D" id="3.30.465.10">
    <property type="match status" value="1"/>
</dbReference>
<evidence type="ECO:0000313" key="2">
    <source>
        <dbReference type="EMBL" id="GAA4029963.1"/>
    </source>
</evidence>
<name>A0ABP7TRB0_9BACT</name>
<dbReference type="Proteomes" id="UP001501469">
    <property type="component" value="Unassembled WGS sequence"/>
</dbReference>
<reference evidence="3" key="1">
    <citation type="journal article" date="2019" name="Int. J. Syst. Evol. Microbiol.">
        <title>The Global Catalogue of Microorganisms (GCM) 10K type strain sequencing project: providing services to taxonomists for standard genome sequencing and annotation.</title>
        <authorList>
            <consortium name="The Broad Institute Genomics Platform"/>
            <consortium name="The Broad Institute Genome Sequencing Center for Infectious Disease"/>
            <person name="Wu L."/>
            <person name="Ma J."/>
        </authorList>
    </citation>
    <scope>NUCLEOTIDE SEQUENCE [LARGE SCALE GENOMIC DNA]</scope>
    <source>
        <strain evidence="3">JCM 17225</strain>
    </source>
</reference>
<accession>A0ABP7TRB0</accession>
<dbReference type="Pfam" id="PF03471">
    <property type="entry name" value="CorC_HlyC"/>
    <property type="match status" value="1"/>
</dbReference>
<organism evidence="2 3">
    <name type="scientific">Hymenobacter glaciei</name>
    <dbReference type="NCBI Taxonomy" id="877209"/>
    <lineage>
        <taxon>Bacteria</taxon>
        <taxon>Pseudomonadati</taxon>
        <taxon>Bacteroidota</taxon>
        <taxon>Cytophagia</taxon>
        <taxon>Cytophagales</taxon>
        <taxon>Hymenobacteraceae</taxon>
        <taxon>Hymenobacter</taxon>
    </lineage>
</organism>
<dbReference type="RefSeq" id="WP_345051765.1">
    <property type="nucleotide sequence ID" value="NZ_BAABDK010000010.1"/>
</dbReference>
<gene>
    <name evidence="2" type="ORF">GCM10022409_12770</name>
</gene>
<sequence>MKRFPTPAAKRRGLAGFHKIGGLVLHVLSAMPKSGERFTWQGHQLEIDDIDKSRIGNMVRN</sequence>
<feature type="domain" description="Transporter-associated" evidence="1">
    <location>
        <begin position="17"/>
        <end position="55"/>
    </location>
</feature>
<evidence type="ECO:0000259" key="1">
    <source>
        <dbReference type="Pfam" id="PF03471"/>
    </source>
</evidence>